<gene>
    <name evidence="2" type="ORF">RFULGI_LOCUS16678</name>
</gene>
<organism evidence="2 3">
    <name type="scientific">Racocetra fulgida</name>
    <dbReference type="NCBI Taxonomy" id="60492"/>
    <lineage>
        <taxon>Eukaryota</taxon>
        <taxon>Fungi</taxon>
        <taxon>Fungi incertae sedis</taxon>
        <taxon>Mucoromycota</taxon>
        <taxon>Glomeromycotina</taxon>
        <taxon>Glomeromycetes</taxon>
        <taxon>Diversisporales</taxon>
        <taxon>Gigasporaceae</taxon>
        <taxon>Racocetra</taxon>
    </lineage>
</organism>
<proteinExistence type="predicted"/>
<accession>A0A9N9JPU3</accession>
<feature type="non-terminal residue" evidence="2">
    <location>
        <position position="1"/>
    </location>
</feature>
<keyword evidence="3" id="KW-1185">Reference proteome</keyword>
<comment type="caution">
    <text evidence="2">The sequence shown here is derived from an EMBL/GenBank/DDBJ whole genome shotgun (WGS) entry which is preliminary data.</text>
</comment>
<feature type="compositionally biased region" description="Polar residues" evidence="1">
    <location>
        <begin position="59"/>
        <end position="72"/>
    </location>
</feature>
<dbReference type="AlphaFoldDB" id="A0A9N9JPU3"/>
<evidence type="ECO:0000313" key="2">
    <source>
        <dbReference type="EMBL" id="CAG8790325.1"/>
    </source>
</evidence>
<feature type="region of interest" description="Disordered" evidence="1">
    <location>
        <begin position="48"/>
        <end position="79"/>
    </location>
</feature>
<protein>
    <submittedName>
        <fullName evidence="2">16714_t:CDS:1</fullName>
    </submittedName>
</protein>
<reference evidence="2" key="1">
    <citation type="submission" date="2021-06" db="EMBL/GenBank/DDBJ databases">
        <authorList>
            <person name="Kallberg Y."/>
            <person name="Tangrot J."/>
            <person name="Rosling A."/>
        </authorList>
    </citation>
    <scope>NUCLEOTIDE SEQUENCE</scope>
    <source>
        <strain evidence="2">IN212</strain>
    </source>
</reference>
<evidence type="ECO:0000313" key="3">
    <source>
        <dbReference type="Proteomes" id="UP000789396"/>
    </source>
</evidence>
<sequence length="103" mass="11726">DCFNSEIQQYTSTKAEYCQSIGIAKKGVQTALDTGTIDKFIVTNPHIISHHDRPKKQLQDSLNDINQSSSQKTNKKILHESDITNKSLRKCSYCNSIRYYAKT</sequence>
<dbReference type="EMBL" id="CAJVPZ010060584">
    <property type="protein sequence ID" value="CAG8790325.1"/>
    <property type="molecule type" value="Genomic_DNA"/>
</dbReference>
<feature type="non-terminal residue" evidence="2">
    <location>
        <position position="103"/>
    </location>
</feature>
<evidence type="ECO:0000256" key="1">
    <source>
        <dbReference type="SAM" id="MobiDB-lite"/>
    </source>
</evidence>
<feature type="compositionally biased region" description="Basic and acidic residues" evidence="1">
    <location>
        <begin position="49"/>
        <end position="58"/>
    </location>
</feature>
<name>A0A9N9JPU3_9GLOM</name>
<dbReference type="Proteomes" id="UP000789396">
    <property type="component" value="Unassembled WGS sequence"/>
</dbReference>